<dbReference type="Proteomes" id="UP000316888">
    <property type="component" value="Unassembled WGS sequence"/>
</dbReference>
<accession>A0A502LP91</accession>
<evidence type="ECO:0000313" key="1">
    <source>
        <dbReference type="EMBL" id="TPH23895.1"/>
    </source>
</evidence>
<protein>
    <recommendedName>
        <fullName evidence="4">CRISPR-associated protein Cas2</fullName>
    </recommendedName>
</protein>
<evidence type="ECO:0008006" key="4">
    <source>
        <dbReference type="Google" id="ProtNLM"/>
    </source>
</evidence>
<dbReference type="AlphaFoldDB" id="A0A502LP91"/>
<sequence>MANLIVTYDLRNQRDYKTLIDAIKSCGTYAKLFESVWYIRSRTHTAEQCRDYLLQFIDNDDRLGVFDCSNNDFATTRALNKISGLWSN</sequence>
<evidence type="ECO:0000313" key="2">
    <source>
        <dbReference type="EMBL" id="TPH23905.1"/>
    </source>
</evidence>
<proteinExistence type="predicted"/>
<name>A0A502LP91_HAEHA</name>
<dbReference type="EMBL" id="SDPB01000009">
    <property type="protein sequence ID" value="TPH23905.1"/>
    <property type="molecule type" value="Genomic_DNA"/>
</dbReference>
<organism evidence="2 3">
    <name type="scientific">Haemophilus haemolyticus</name>
    <dbReference type="NCBI Taxonomy" id="726"/>
    <lineage>
        <taxon>Bacteria</taxon>
        <taxon>Pseudomonadati</taxon>
        <taxon>Pseudomonadota</taxon>
        <taxon>Gammaproteobacteria</taxon>
        <taxon>Pasteurellales</taxon>
        <taxon>Pasteurellaceae</taxon>
        <taxon>Haemophilus</taxon>
    </lineage>
</organism>
<evidence type="ECO:0000313" key="3">
    <source>
        <dbReference type="Proteomes" id="UP000316888"/>
    </source>
</evidence>
<dbReference type="SUPFAM" id="SSF143430">
    <property type="entry name" value="TTP0101/SSO1404-like"/>
    <property type="match status" value="1"/>
</dbReference>
<comment type="caution">
    <text evidence="2">The sequence shown here is derived from an EMBL/GenBank/DDBJ whole genome shotgun (WGS) entry which is preliminary data.</text>
</comment>
<dbReference type="RefSeq" id="WP_140535516.1">
    <property type="nucleotide sequence ID" value="NZ_SDPB01000009.1"/>
</dbReference>
<reference evidence="2 3" key="1">
    <citation type="submission" date="2019-01" db="EMBL/GenBank/DDBJ databases">
        <title>Comparative genomic analysis identifies haemin-independent Haemophilus haemolyticus: a formal re-classification of Haemophilus intermedius.</title>
        <authorList>
            <person name="Harris T.M."/>
            <person name="Price E.P."/>
            <person name="Sarovich D.S."/>
            <person name="Norskov-Lauritsen N."/>
            <person name="Beissbarth J."/>
            <person name="Chang A.B."/>
            <person name="Smith-Vaughan H.C."/>
        </authorList>
    </citation>
    <scope>NUCLEOTIDE SEQUENCE [LARGE SCALE GENOMIC DNA]</scope>
    <source>
        <strain evidence="2 3">60824 B Hi-4</strain>
    </source>
</reference>
<gene>
    <name evidence="2" type="ORF">EUX48_03505</name>
    <name evidence="1" type="ORF">EUX48_03565</name>
</gene>
<dbReference type="EMBL" id="SDPB01000010">
    <property type="protein sequence ID" value="TPH23895.1"/>
    <property type="molecule type" value="Genomic_DNA"/>
</dbReference>